<organism evidence="2 3">
    <name type="scientific">Volvox africanus</name>
    <dbReference type="NCBI Taxonomy" id="51714"/>
    <lineage>
        <taxon>Eukaryota</taxon>
        <taxon>Viridiplantae</taxon>
        <taxon>Chlorophyta</taxon>
        <taxon>core chlorophytes</taxon>
        <taxon>Chlorophyceae</taxon>
        <taxon>CS clade</taxon>
        <taxon>Chlamydomonadales</taxon>
        <taxon>Volvocaceae</taxon>
        <taxon>Volvox</taxon>
    </lineage>
</organism>
<proteinExistence type="predicted"/>
<keyword evidence="3" id="KW-1185">Reference proteome</keyword>
<name>A0ABQ5S424_9CHLO</name>
<evidence type="ECO:0000256" key="1">
    <source>
        <dbReference type="SAM" id="MobiDB-lite"/>
    </source>
</evidence>
<evidence type="ECO:0000313" key="2">
    <source>
        <dbReference type="EMBL" id="GLI64630.1"/>
    </source>
</evidence>
<gene>
    <name evidence="2" type="ORF">VaNZ11_007949</name>
</gene>
<evidence type="ECO:0000313" key="3">
    <source>
        <dbReference type="Proteomes" id="UP001165090"/>
    </source>
</evidence>
<feature type="compositionally biased region" description="Low complexity" evidence="1">
    <location>
        <begin position="46"/>
        <end position="62"/>
    </location>
</feature>
<reference evidence="2 3" key="1">
    <citation type="journal article" date="2023" name="IScience">
        <title>Expanded male sex-determining region conserved during the evolution of homothallism in the green alga Volvox.</title>
        <authorList>
            <person name="Yamamoto K."/>
            <person name="Matsuzaki R."/>
            <person name="Mahakham W."/>
            <person name="Heman W."/>
            <person name="Sekimoto H."/>
            <person name="Kawachi M."/>
            <person name="Minakuchi Y."/>
            <person name="Toyoda A."/>
            <person name="Nozaki H."/>
        </authorList>
    </citation>
    <scope>NUCLEOTIDE SEQUENCE [LARGE SCALE GENOMIC DNA]</scope>
    <source>
        <strain evidence="2 3">NIES-4468</strain>
    </source>
</reference>
<feature type="region of interest" description="Disordered" evidence="1">
    <location>
        <begin position="46"/>
        <end position="97"/>
    </location>
</feature>
<sequence>MAPPPPLITAAALEVPAPLPAALIPPPVDPPVVVAAAVATAVAAAARDPVAPPSAATWATSSCMSKSGRPSRRPTGGDEKPRGEQANGLRHARTPAAGRRADCNTLITANDHCYISTHRPTMYLRPSKRTSSTTSPLNPSWSVYRAETSHGSTTNPHWIDCMWNDPAMGHGAQVTLTMNVTSAPSPLDISPSMSVANVDFVAASSQPGGHRSWCGGDRCR</sequence>
<dbReference type="Proteomes" id="UP001165090">
    <property type="component" value="Unassembled WGS sequence"/>
</dbReference>
<comment type="caution">
    <text evidence="2">The sequence shown here is derived from an EMBL/GenBank/DDBJ whole genome shotgun (WGS) entry which is preliminary data.</text>
</comment>
<evidence type="ECO:0008006" key="4">
    <source>
        <dbReference type="Google" id="ProtNLM"/>
    </source>
</evidence>
<accession>A0ABQ5S424</accession>
<dbReference type="EMBL" id="BSDZ01000020">
    <property type="protein sequence ID" value="GLI64630.1"/>
    <property type="molecule type" value="Genomic_DNA"/>
</dbReference>
<protein>
    <recommendedName>
        <fullName evidence="4">Pherophorin domain-containing protein</fullName>
    </recommendedName>
</protein>